<dbReference type="EMBL" id="JACHIR010000003">
    <property type="protein sequence ID" value="MBB5897295.1"/>
    <property type="molecule type" value="Genomic_DNA"/>
</dbReference>
<dbReference type="InterPro" id="IPR000415">
    <property type="entry name" value="Nitroreductase-like"/>
</dbReference>
<dbReference type="RefSeq" id="WP_184869797.1">
    <property type="nucleotide sequence ID" value="NZ_BAAAWY010000061.1"/>
</dbReference>
<organism evidence="1 2">
    <name type="scientific">Kutzneria kofuensis</name>
    <dbReference type="NCBI Taxonomy" id="103725"/>
    <lineage>
        <taxon>Bacteria</taxon>
        <taxon>Bacillati</taxon>
        <taxon>Actinomycetota</taxon>
        <taxon>Actinomycetes</taxon>
        <taxon>Pseudonocardiales</taxon>
        <taxon>Pseudonocardiaceae</taxon>
        <taxon>Kutzneria</taxon>
    </lineage>
</organism>
<gene>
    <name evidence="1" type="ORF">BJ998_008554</name>
</gene>
<sequence length="230" mass="24274">MTMTNVVPRGDTVLRSVLHLADLAPNAGGYQWRLTDGAAHLHVDAPDSRPAVLLGVGAVLHHLRIALAAAGWGALISRGTTPSDPTHIASIRAVRKQPTTEQVAMAAAISVRTGDDADYGEAAVPWTVLNRLAAQARAEGAEMTVVLDHETRIRMLRRTRSLRNAGVVAVIGSRPGDEVVAGAALSAVLLMGTVWGLLGCQLPVRPLLAQQVIGPDLVPQVVLRLGYPRT</sequence>
<evidence type="ECO:0000313" key="2">
    <source>
        <dbReference type="Proteomes" id="UP000585638"/>
    </source>
</evidence>
<comment type="caution">
    <text evidence="1">The sequence shown here is derived from an EMBL/GenBank/DDBJ whole genome shotgun (WGS) entry which is preliminary data.</text>
</comment>
<dbReference type="Proteomes" id="UP000585638">
    <property type="component" value="Unassembled WGS sequence"/>
</dbReference>
<dbReference type="AlphaFoldDB" id="A0A7W9KRH2"/>
<proteinExistence type="predicted"/>
<evidence type="ECO:0000313" key="1">
    <source>
        <dbReference type="EMBL" id="MBB5897295.1"/>
    </source>
</evidence>
<dbReference type="GO" id="GO:0016491">
    <property type="term" value="F:oxidoreductase activity"/>
    <property type="evidence" value="ECO:0007669"/>
    <property type="project" value="InterPro"/>
</dbReference>
<name>A0A7W9KRH2_9PSEU</name>
<reference evidence="1 2" key="1">
    <citation type="submission" date="2020-08" db="EMBL/GenBank/DDBJ databases">
        <title>Sequencing the genomes of 1000 actinobacteria strains.</title>
        <authorList>
            <person name="Klenk H.-P."/>
        </authorList>
    </citation>
    <scope>NUCLEOTIDE SEQUENCE [LARGE SCALE GENOMIC DNA]</scope>
    <source>
        <strain evidence="1 2">DSM 43851</strain>
    </source>
</reference>
<dbReference type="Gene3D" id="3.40.109.10">
    <property type="entry name" value="NADH Oxidase"/>
    <property type="match status" value="1"/>
</dbReference>
<protein>
    <submittedName>
        <fullName evidence="1">Uncharacterized protein</fullName>
    </submittedName>
</protein>
<keyword evidence="2" id="KW-1185">Reference proteome</keyword>
<accession>A0A7W9KRH2</accession>